<feature type="active site" evidence="3">
    <location>
        <position position="45"/>
    </location>
</feature>
<dbReference type="OrthoDB" id="9788221at2"/>
<evidence type="ECO:0000256" key="3">
    <source>
        <dbReference type="PIRSR" id="PIRSR016184-1"/>
    </source>
</evidence>
<gene>
    <name evidence="4" type="ORF">UABAM_00578</name>
</gene>
<dbReference type="GO" id="GO:0016853">
    <property type="term" value="F:isomerase activity"/>
    <property type="evidence" value="ECO:0007669"/>
    <property type="project" value="UniProtKB-KW"/>
</dbReference>
<dbReference type="PANTHER" id="PTHR13774:SF39">
    <property type="entry name" value="BIOSYNTHESIS PROTEIN, PUTATIVE-RELATED"/>
    <property type="match status" value="1"/>
</dbReference>
<dbReference type="GO" id="GO:0005737">
    <property type="term" value="C:cytoplasm"/>
    <property type="evidence" value="ECO:0007669"/>
    <property type="project" value="TreeGrafter"/>
</dbReference>
<evidence type="ECO:0000313" key="5">
    <source>
        <dbReference type="Proteomes" id="UP000326354"/>
    </source>
</evidence>
<dbReference type="InterPro" id="IPR003719">
    <property type="entry name" value="Phenazine_PhzF-like"/>
</dbReference>
<dbReference type="EMBL" id="AP019860">
    <property type="protein sequence ID" value="BBM82235.1"/>
    <property type="molecule type" value="Genomic_DNA"/>
</dbReference>
<keyword evidence="2" id="KW-0413">Isomerase</keyword>
<dbReference type="AlphaFoldDB" id="A0A5S9F131"/>
<evidence type="ECO:0000256" key="1">
    <source>
        <dbReference type="ARBA" id="ARBA00008270"/>
    </source>
</evidence>
<dbReference type="PANTHER" id="PTHR13774">
    <property type="entry name" value="PHENAZINE BIOSYNTHESIS PROTEIN"/>
    <property type="match status" value="1"/>
</dbReference>
<keyword evidence="5" id="KW-1185">Reference proteome</keyword>
<evidence type="ECO:0000313" key="4">
    <source>
        <dbReference type="EMBL" id="BBM82235.1"/>
    </source>
</evidence>
<evidence type="ECO:0000256" key="2">
    <source>
        <dbReference type="ARBA" id="ARBA00023235"/>
    </source>
</evidence>
<dbReference type="Pfam" id="PF02567">
    <property type="entry name" value="PhzC-PhzF"/>
    <property type="match status" value="1"/>
</dbReference>
<accession>A0A5S9F131</accession>
<comment type="similarity">
    <text evidence="1">Belongs to the PhzF family.</text>
</comment>
<dbReference type="Proteomes" id="UP000326354">
    <property type="component" value="Chromosome"/>
</dbReference>
<dbReference type="NCBIfam" id="TIGR00654">
    <property type="entry name" value="PhzF_family"/>
    <property type="match status" value="1"/>
</dbReference>
<sequence>MTRVYKVNAFVQNNRGGNPAGVVTNSENLSEQRMQKMAHEMGFSETAFISSSQQADFTIRFFTPNKEVDLCGHATIASFHLLQEQQRIHTGRYTMETKAGILNIDCLEDGTIYMQQNVPQFCEVVPPSEIVPCLHLEKSKFSHDIQVVSTGLRKIFAPICDLATLESIAPNYDAIIEVSKKYSVTGIYCFTLEVESCTARCRNFAPLVGIYEDAATGTSAAALSCYLVQHRLQKVEACTQFSFEQGYSIAEPSLLKTRLQVQNEKITRVEVAGRAQTEKYVDM</sequence>
<dbReference type="KEGG" id="uam:UABAM_00578"/>
<dbReference type="SUPFAM" id="SSF54506">
    <property type="entry name" value="Diaminopimelate epimerase-like"/>
    <property type="match status" value="1"/>
</dbReference>
<organism evidence="4 5">
    <name type="scientific">Uabimicrobium amorphum</name>
    <dbReference type="NCBI Taxonomy" id="2596890"/>
    <lineage>
        <taxon>Bacteria</taxon>
        <taxon>Pseudomonadati</taxon>
        <taxon>Planctomycetota</taxon>
        <taxon>Candidatus Uabimicrobiia</taxon>
        <taxon>Candidatus Uabimicrobiales</taxon>
        <taxon>Candidatus Uabimicrobiaceae</taxon>
        <taxon>Candidatus Uabimicrobium</taxon>
    </lineage>
</organism>
<protein>
    <submittedName>
        <fullName evidence="4">Phenazine biosynthesis protein PhzF</fullName>
    </submittedName>
</protein>
<dbReference type="Gene3D" id="3.10.310.10">
    <property type="entry name" value="Diaminopimelate Epimerase, Chain A, domain 1"/>
    <property type="match status" value="2"/>
</dbReference>
<proteinExistence type="inferred from homology"/>
<name>A0A5S9F131_UABAM</name>
<dbReference type="PIRSF" id="PIRSF016184">
    <property type="entry name" value="PhzC_PhzF"/>
    <property type="match status" value="1"/>
</dbReference>
<reference evidence="4 5" key="1">
    <citation type="submission" date="2019-08" db="EMBL/GenBank/DDBJ databases">
        <title>Complete genome sequence of Candidatus Uab amorphum.</title>
        <authorList>
            <person name="Shiratori T."/>
            <person name="Suzuki S."/>
            <person name="Kakizawa Y."/>
            <person name="Ishida K."/>
        </authorList>
    </citation>
    <scope>NUCLEOTIDE SEQUENCE [LARGE SCALE GENOMIC DNA]</scope>
    <source>
        <strain evidence="4 5">SRT547</strain>
    </source>
</reference>
<dbReference type="RefSeq" id="WP_151966486.1">
    <property type="nucleotide sequence ID" value="NZ_AP019860.1"/>
</dbReference>